<dbReference type="SMART" id="SM00391">
    <property type="entry name" value="MBD"/>
    <property type="match status" value="1"/>
</dbReference>
<evidence type="ECO:0000256" key="3">
    <source>
        <dbReference type="ARBA" id="ARBA00022771"/>
    </source>
</evidence>
<dbReference type="PANTHER" id="PTHR12396">
    <property type="entry name" value="METHYL-CPG BINDING PROTEIN, MBD"/>
    <property type="match status" value="1"/>
</dbReference>
<dbReference type="InterPro" id="IPR016177">
    <property type="entry name" value="DNA-bd_dom_sf"/>
</dbReference>
<evidence type="ECO:0000256" key="6">
    <source>
        <dbReference type="ARBA" id="ARBA00023125"/>
    </source>
</evidence>
<feature type="compositionally biased region" description="Basic and acidic residues" evidence="9">
    <location>
        <begin position="200"/>
        <end position="210"/>
    </location>
</feature>
<keyword evidence="7" id="KW-0804">Transcription</keyword>
<feature type="compositionally biased region" description="Basic and acidic residues" evidence="9">
    <location>
        <begin position="20"/>
        <end position="29"/>
    </location>
</feature>
<organism evidence="12 13">
    <name type="scientific">Lolium multiflorum</name>
    <name type="common">Italian ryegrass</name>
    <name type="synonym">Lolium perenne subsp. multiflorum</name>
    <dbReference type="NCBI Taxonomy" id="4521"/>
    <lineage>
        <taxon>Eukaryota</taxon>
        <taxon>Viridiplantae</taxon>
        <taxon>Streptophyta</taxon>
        <taxon>Embryophyta</taxon>
        <taxon>Tracheophyta</taxon>
        <taxon>Spermatophyta</taxon>
        <taxon>Magnoliopsida</taxon>
        <taxon>Liliopsida</taxon>
        <taxon>Poales</taxon>
        <taxon>Poaceae</taxon>
        <taxon>BOP clade</taxon>
        <taxon>Pooideae</taxon>
        <taxon>Poodae</taxon>
        <taxon>Poeae</taxon>
        <taxon>Poeae Chloroplast Group 2 (Poeae type)</taxon>
        <taxon>Loliodinae</taxon>
        <taxon>Loliinae</taxon>
        <taxon>Lolium</taxon>
    </lineage>
</organism>
<dbReference type="GO" id="GO:0003677">
    <property type="term" value="F:DNA binding"/>
    <property type="evidence" value="ECO:0007669"/>
    <property type="project" value="UniProtKB-KW"/>
</dbReference>
<feature type="compositionally biased region" description="Polar residues" evidence="9">
    <location>
        <begin position="214"/>
        <end position="229"/>
    </location>
</feature>
<dbReference type="Proteomes" id="UP001231189">
    <property type="component" value="Unassembled WGS sequence"/>
</dbReference>
<sequence length="474" mass="52961">MAFGSDPNPTTPSSQPVSNTRREEREGHHSSSPPSLTAFASPDAEWDDADATDDEEWAAASAAAAAELEDEAKWEDAAPAESEDDVPAAGSEDDAGCEAGTGEPDSPPRWWPSTSARRDPRKAELFRRLDAACEDRRLREARRRKSPPPPTCAGDPDEPIWPPKSPHWRRFRELSATKSSPANPLLNPDENSLSPPPSNESKEMLYDKECGTFAITSNRELSATKSSPANPVLNPDENSLSLPPSNKSKEMLYDKAVDQGDDTASSQIVPYENGHEEKPLPVPSKKIKRSIDTYAVQCGECWKWRLIPTKKIYDEIREKCSQVRFLCKHAHGWKPGVSCDDPADISQDDGFWVIDRPCIAQTPLGWERKISIRREGGSRFADVYYFPPKGPALRSFEELKSYLQDNPDCTIDLQKSENWFKVPERLQGYLKRCRRQSKPLEPNEVLPLSSAPPIHEDLAPNCVLALYDEGQYCM</sequence>
<feature type="domain" description="CW-type" evidence="11">
    <location>
        <begin position="288"/>
        <end position="347"/>
    </location>
</feature>
<evidence type="ECO:0000256" key="4">
    <source>
        <dbReference type="ARBA" id="ARBA00022833"/>
    </source>
</evidence>
<comment type="subcellular location">
    <subcellularLocation>
        <location evidence="1">Nucleus</location>
    </subcellularLocation>
</comment>
<dbReference type="CDD" id="cd00122">
    <property type="entry name" value="MBD"/>
    <property type="match status" value="1"/>
</dbReference>
<comment type="caution">
    <text evidence="12">The sequence shown here is derived from an EMBL/GenBank/DDBJ whole genome shotgun (WGS) entry which is preliminary data.</text>
</comment>
<dbReference type="Pfam" id="PF07496">
    <property type="entry name" value="zf-CW"/>
    <property type="match status" value="1"/>
</dbReference>
<keyword evidence="13" id="KW-1185">Reference proteome</keyword>
<dbReference type="SUPFAM" id="SSF54171">
    <property type="entry name" value="DNA-binding domain"/>
    <property type="match status" value="1"/>
</dbReference>
<dbReference type="EMBL" id="JAUUTY010000007">
    <property type="protein sequence ID" value="KAK1606391.1"/>
    <property type="molecule type" value="Genomic_DNA"/>
</dbReference>
<proteinExistence type="predicted"/>
<feature type="compositionally biased region" description="Basic and acidic residues" evidence="9">
    <location>
        <begin position="116"/>
        <end position="138"/>
    </location>
</feature>
<protein>
    <submittedName>
        <fullName evidence="12">Uncharacterized protein</fullName>
    </submittedName>
</protein>
<evidence type="ECO:0000256" key="9">
    <source>
        <dbReference type="SAM" id="MobiDB-lite"/>
    </source>
</evidence>
<keyword evidence="5" id="KW-0805">Transcription regulation</keyword>
<evidence type="ECO:0000313" key="12">
    <source>
        <dbReference type="EMBL" id="KAK1606391.1"/>
    </source>
</evidence>
<feature type="compositionally biased region" description="Acidic residues" evidence="9">
    <location>
        <begin position="44"/>
        <end position="57"/>
    </location>
</feature>
<evidence type="ECO:0000256" key="7">
    <source>
        <dbReference type="ARBA" id="ARBA00023163"/>
    </source>
</evidence>
<feature type="compositionally biased region" description="Polar residues" evidence="9">
    <location>
        <begin position="236"/>
        <end position="246"/>
    </location>
</feature>
<name>A0AAD8QP35_LOLMU</name>
<dbReference type="PANTHER" id="PTHR12396:SF29">
    <property type="entry name" value="MBD DOMAIN-CONTAINING PROTEIN"/>
    <property type="match status" value="1"/>
</dbReference>
<dbReference type="PROSITE" id="PS50982">
    <property type="entry name" value="MBD"/>
    <property type="match status" value="1"/>
</dbReference>
<evidence type="ECO:0000256" key="8">
    <source>
        <dbReference type="ARBA" id="ARBA00023242"/>
    </source>
</evidence>
<feature type="domain" description="MBD" evidence="10">
    <location>
        <begin position="352"/>
        <end position="418"/>
    </location>
</feature>
<dbReference type="Gene3D" id="3.30.890.10">
    <property type="entry name" value="Methyl-cpg-binding Protein 2, Chain A"/>
    <property type="match status" value="1"/>
</dbReference>
<keyword evidence="2" id="KW-0479">Metal-binding</keyword>
<dbReference type="PROSITE" id="PS51050">
    <property type="entry name" value="ZF_CW"/>
    <property type="match status" value="1"/>
</dbReference>
<dbReference type="InterPro" id="IPR011124">
    <property type="entry name" value="Znf_CW"/>
</dbReference>
<feature type="region of interest" description="Disordered" evidence="9">
    <location>
        <begin position="1"/>
        <end position="247"/>
    </location>
</feature>
<dbReference type="Pfam" id="PF01429">
    <property type="entry name" value="MBD"/>
    <property type="match status" value="1"/>
</dbReference>
<keyword evidence="3" id="KW-0863">Zinc-finger</keyword>
<evidence type="ECO:0000256" key="5">
    <source>
        <dbReference type="ARBA" id="ARBA00023015"/>
    </source>
</evidence>
<accession>A0AAD8QP35</accession>
<gene>
    <name evidence="12" type="ORF">QYE76_030064</name>
</gene>
<feature type="compositionally biased region" description="Low complexity" evidence="9">
    <location>
        <begin position="183"/>
        <end position="193"/>
    </location>
</feature>
<keyword evidence="6" id="KW-0238">DNA-binding</keyword>
<dbReference type="GO" id="GO:0008270">
    <property type="term" value="F:zinc ion binding"/>
    <property type="evidence" value="ECO:0007669"/>
    <property type="project" value="UniProtKB-KW"/>
</dbReference>
<feature type="compositionally biased region" description="Acidic residues" evidence="9">
    <location>
        <begin position="81"/>
        <end position="96"/>
    </location>
</feature>
<dbReference type="InterPro" id="IPR001739">
    <property type="entry name" value="Methyl_CpG_DNA-bd"/>
</dbReference>
<reference evidence="12" key="1">
    <citation type="submission" date="2023-07" db="EMBL/GenBank/DDBJ databases">
        <title>A chromosome-level genome assembly of Lolium multiflorum.</title>
        <authorList>
            <person name="Chen Y."/>
            <person name="Copetti D."/>
            <person name="Kolliker R."/>
            <person name="Studer B."/>
        </authorList>
    </citation>
    <scope>NUCLEOTIDE SEQUENCE</scope>
    <source>
        <strain evidence="12">02402/16</strain>
        <tissue evidence="12">Leaf</tissue>
    </source>
</reference>
<dbReference type="AlphaFoldDB" id="A0AAD8QP35"/>
<keyword evidence="4" id="KW-0862">Zinc</keyword>
<evidence type="ECO:0000313" key="13">
    <source>
        <dbReference type="Proteomes" id="UP001231189"/>
    </source>
</evidence>
<evidence type="ECO:0000259" key="11">
    <source>
        <dbReference type="PROSITE" id="PS51050"/>
    </source>
</evidence>
<feature type="compositionally biased region" description="Polar residues" evidence="9">
    <location>
        <begin position="7"/>
        <end position="19"/>
    </location>
</feature>
<evidence type="ECO:0000256" key="1">
    <source>
        <dbReference type="ARBA" id="ARBA00004123"/>
    </source>
</evidence>
<keyword evidence="8" id="KW-0539">Nucleus</keyword>
<evidence type="ECO:0000256" key="2">
    <source>
        <dbReference type="ARBA" id="ARBA00022723"/>
    </source>
</evidence>
<evidence type="ECO:0000259" key="10">
    <source>
        <dbReference type="PROSITE" id="PS50982"/>
    </source>
</evidence>
<dbReference type="GO" id="GO:0005634">
    <property type="term" value="C:nucleus"/>
    <property type="evidence" value="ECO:0007669"/>
    <property type="project" value="UniProtKB-SubCell"/>
</dbReference>